<dbReference type="Pfam" id="PF06177">
    <property type="entry name" value="QueT"/>
    <property type="match status" value="1"/>
</dbReference>
<proteinExistence type="predicted"/>
<feature type="transmembrane region" description="Helical" evidence="1">
    <location>
        <begin position="76"/>
        <end position="95"/>
    </location>
</feature>
<dbReference type="EMBL" id="JACRTG010000020">
    <property type="protein sequence ID" value="MBC8588466.1"/>
    <property type="molecule type" value="Genomic_DNA"/>
</dbReference>
<name>A0A926IKG6_9FIRM</name>
<dbReference type="Proteomes" id="UP000601171">
    <property type="component" value="Unassembled WGS sequence"/>
</dbReference>
<feature type="transmembrane region" description="Helical" evidence="1">
    <location>
        <begin position="102"/>
        <end position="122"/>
    </location>
</feature>
<dbReference type="InterPro" id="IPR010387">
    <property type="entry name" value="QueT"/>
</dbReference>
<dbReference type="PIRSF" id="PIRSF031501">
    <property type="entry name" value="QueT"/>
    <property type="match status" value="1"/>
</dbReference>
<organism evidence="2 3">
    <name type="scientific">Paratissierella segnis</name>
    <dbReference type="NCBI Taxonomy" id="2763679"/>
    <lineage>
        <taxon>Bacteria</taxon>
        <taxon>Bacillati</taxon>
        <taxon>Bacillota</taxon>
        <taxon>Tissierellia</taxon>
        <taxon>Tissierellales</taxon>
        <taxon>Tissierellaceae</taxon>
        <taxon>Paratissierella</taxon>
    </lineage>
</organism>
<dbReference type="AlphaFoldDB" id="A0A926IKG6"/>
<dbReference type="RefSeq" id="WP_262429922.1">
    <property type="nucleotide sequence ID" value="NZ_JACRTG010000020.1"/>
</dbReference>
<keyword evidence="1" id="KW-0812">Transmembrane</keyword>
<protein>
    <submittedName>
        <fullName evidence="2">QueT transporter family protein</fullName>
    </submittedName>
</protein>
<comment type="caution">
    <text evidence="2">The sequence shown here is derived from an EMBL/GenBank/DDBJ whole genome shotgun (WGS) entry which is preliminary data.</text>
</comment>
<sequence length="163" mass="17636">MNIRYITKASLIAAIYIVLIIIQVLPVPFANLTFGPVQLRLAEGLTLLPMVESAAIPGLFVGTLLANLILAPYSGFGLLDIVGGSLVTLVAAFLTSKMKNKFLGMIPPVALNGLIVSIWVSYFTKVPYFYTVLGIGIGELISVLIFGSVILYVYKKATNIKEW</sequence>
<gene>
    <name evidence="2" type="ORF">H8707_09455</name>
</gene>
<feature type="transmembrane region" description="Helical" evidence="1">
    <location>
        <begin position="128"/>
        <end position="154"/>
    </location>
</feature>
<keyword evidence="1" id="KW-0472">Membrane</keyword>
<dbReference type="PANTHER" id="PTHR40044">
    <property type="entry name" value="INTEGRAL MEMBRANE PROTEIN-RELATED"/>
    <property type="match status" value="1"/>
</dbReference>
<keyword evidence="1" id="KW-1133">Transmembrane helix</keyword>
<accession>A0A926IKG6</accession>
<dbReference type="PANTHER" id="PTHR40044:SF1">
    <property type="entry name" value="INTEGRAL MEMBRANE PROTEIN"/>
    <property type="match status" value="1"/>
</dbReference>
<feature type="transmembrane region" description="Helical" evidence="1">
    <location>
        <begin position="12"/>
        <end position="34"/>
    </location>
</feature>
<feature type="transmembrane region" description="Helical" evidence="1">
    <location>
        <begin position="46"/>
        <end position="70"/>
    </location>
</feature>
<evidence type="ECO:0000313" key="3">
    <source>
        <dbReference type="Proteomes" id="UP000601171"/>
    </source>
</evidence>
<evidence type="ECO:0000313" key="2">
    <source>
        <dbReference type="EMBL" id="MBC8588466.1"/>
    </source>
</evidence>
<reference evidence="2" key="1">
    <citation type="submission" date="2020-08" db="EMBL/GenBank/DDBJ databases">
        <title>Genome public.</title>
        <authorList>
            <person name="Liu C."/>
            <person name="Sun Q."/>
        </authorList>
    </citation>
    <scope>NUCLEOTIDE SEQUENCE</scope>
    <source>
        <strain evidence="2">BX21</strain>
    </source>
</reference>
<keyword evidence="3" id="KW-1185">Reference proteome</keyword>
<evidence type="ECO:0000256" key="1">
    <source>
        <dbReference type="SAM" id="Phobius"/>
    </source>
</evidence>